<reference evidence="1" key="1">
    <citation type="submission" date="2021-06" db="EMBL/GenBank/DDBJ databases">
        <authorList>
            <person name="Kallberg Y."/>
            <person name="Tangrot J."/>
            <person name="Rosling A."/>
        </authorList>
    </citation>
    <scope>NUCLEOTIDE SEQUENCE</scope>
    <source>
        <strain evidence="1">CL551</strain>
    </source>
</reference>
<protein>
    <submittedName>
        <fullName evidence="1">2832_t:CDS:1</fullName>
    </submittedName>
</protein>
<gene>
    <name evidence="1" type="ORF">AMORRO_LOCUS6820</name>
</gene>
<evidence type="ECO:0000313" key="1">
    <source>
        <dbReference type="EMBL" id="CAG8579001.1"/>
    </source>
</evidence>
<dbReference type="AlphaFoldDB" id="A0A9N9G483"/>
<keyword evidence="2" id="KW-1185">Reference proteome</keyword>
<sequence>MWDMVYGYPYIHENDEDAVVRLTKDQFGIELSLREIEYLFDDVMFNKFYICDIQMFNVDGLKYQRITFQNYLKFENSVDFYVHLALGTDIFKKLDMREEERMRVERYTRRLKRMGIDQNLILSHKNR</sequence>
<dbReference type="EMBL" id="CAJVPV010004787">
    <property type="protein sequence ID" value="CAG8579001.1"/>
    <property type="molecule type" value="Genomic_DNA"/>
</dbReference>
<name>A0A9N9G483_9GLOM</name>
<organism evidence="1 2">
    <name type="scientific">Acaulospora morrowiae</name>
    <dbReference type="NCBI Taxonomy" id="94023"/>
    <lineage>
        <taxon>Eukaryota</taxon>
        <taxon>Fungi</taxon>
        <taxon>Fungi incertae sedis</taxon>
        <taxon>Mucoromycota</taxon>
        <taxon>Glomeromycotina</taxon>
        <taxon>Glomeromycetes</taxon>
        <taxon>Diversisporales</taxon>
        <taxon>Acaulosporaceae</taxon>
        <taxon>Acaulospora</taxon>
    </lineage>
</organism>
<comment type="caution">
    <text evidence="1">The sequence shown here is derived from an EMBL/GenBank/DDBJ whole genome shotgun (WGS) entry which is preliminary data.</text>
</comment>
<evidence type="ECO:0000313" key="2">
    <source>
        <dbReference type="Proteomes" id="UP000789342"/>
    </source>
</evidence>
<dbReference type="Proteomes" id="UP000789342">
    <property type="component" value="Unassembled WGS sequence"/>
</dbReference>
<proteinExistence type="predicted"/>
<feature type="non-terminal residue" evidence="1">
    <location>
        <position position="127"/>
    </location>
</feature>
<accession>A0A9N9G483</accession>